<organism evidence="5 6">
    <name type="scientific">Murinocardiopsis flavida</name>
    <dbReference type="NCBI Taxonomy" id="645275"/>
    <lineage>
        <taxon>Bacteria</taxon>
        <taxon>Bacillati</taxon>
        <taxon>Actinomycetota</taxon>
        <taxon>Actinomycetes</taxon>
        <taxon>Streptosporangiales</taxon>
        <taxon>Nocardiopsidaceae</taxon>
        <taxon>Murinocardiopsis</taxon>
    </lineage>
</organism>
<proteinExistence type="predicted"/>
<dbReference type="GO" id="GO:0005886">
    <property type="term" value="C:plasma membrane"/>
    <property type="evidence" value="ECO:0007669"/>
    <property type="project" value="TreeGrafter"/>
</dbReference>
<dbReference type="Pfam" id="PF01553">
    <property type="entry name" value="Acyltransferase"/>
    <property type="match status" value="1"/>
</dbReference>
<dbReference type="GO" id="GO:0003841">
    <property type="term" value="F:1-acylglycerol-3-phosphate O-acyltransferase activity"/>
    <property type="evidence" value="ECO:0007669"/>
    <property type="project" value="TreeGrafter"/>
</dbReference>
<name>A0A2P8CPM4_9ACTN</name>
<feature type="region of interest" description="Disordered" evidence="3">
    <location>
        <begin position="1"/>
        <end position="22"/>
    </location>
</feature>
<keyword evidence="2 5" id="KW-0012">Acyltransferase</keyword>
<feature type="region of interest" description="Disordered" evidence="3">
    <location>
        <begin position="210"/>
        <end position="260"/>
    </location>
</feature>
<evidence type="ECO:0000259" key="4">
    <source>
        <dbReference type="SMART" id="SM00563"/>
    </source>
</evidence>
<evidence type="ECO:0000256" key="3">
    <source>
        <dbReference type="SAM" id="MobiDB-lite"/>
    </source>
</evidence>
<reference evidence="5 6" key="1">
    <citation type="submission" date="2018-03" db="EMBL/GenBank/DDBJ databases">
        <title>Genomic Encyclopedia of Archaeal and Bacterial Type Strains, Phase II (KMG-II): from individual species to whole genera.</title>
        <authorList>
            <person name="Goeker M."/>
        </authorList>
    </citation>
    <scope>NUCLEOTIDE SEQUENCE [LARGE SCALE GENOMIC DNA]</scope>
    <source>
        <strain evidence="5 6">DSM 45312</strain>
    </source>
</reference>
<keyword evidence="6" id="KW-1185">Reference proteome</keyword>
<dbReference type="PANTHER" id="PTHR10434">
    <property type="entry name" value="1-ACYL-SN-GLYCEROL-3-PHOSPHATE ACYLTRANSFERASE"/>
    <property type="match status" value="1"/>
</dbReference>
<feature type="compositionally biased region" description="Basic and acidic residues" evidence="3">
    <location>
        <begin position="1"/>
        <end position="14"/>
    </location>
</feature>
<feature type="domain" description="Phospholipid/glycerol acyltransferase" evidence="4">
    <location>
        <begin position="55"/>
        <end position="171"/>
    </location>
</feature>
<dbReference type="Proteomes" id="UP000240542">
    <property type="component" value="Unassembled WGS sequence"/>
</dbReference>
<evidence type="ECO:0000256" key="1">
    <source>
        <dbReference type="ARBA" id="ARBA00022679"/>
    </source>
</evidence>
<dbReference type="GO" id="GO:0006654">
    <property type="term" value="P:phosphatidic acid biosynthetic process"/>
    <property type="evidence" value="ECO:0007669"/>
    <property type="project" value="TreeGrafter"/>
</dbReference>
<dbReference type="SUPFAM" id="SSF69593">
    <property type="entry name" value="Glycerol-3-phosphate (1)-acyltransferase"/>
    <property type="match status" value="1"/>
</dbReference>
<dbReference type="SMART" id="SM00563">
    <property type="entry name" value="PlsC"/>
    <property type="match status" value="1"/>
</dbReference>
<dbReference type="CDD" id="cd07989">
    <property type="entry name" value="LPLAT_AGPAT-like"/>
    <property type="match status" value="1"/>
</dbReference>
<comment type="caution">
    <text evidence="5">The sequence shown here is derived from an EMBL/GenBank/DDBJ whole genome shotgun (WGS) entry which is preliminary data.</text>
</comment>
<evidence type="ECO:0000313" key="6">
    <source>
        <dbReference type="Proteomes" id="UP000240542"/>
    </source>
</evidence>
<dbReference type="PANTHER" id="PTHR10434:SF11">
    <property type="entry name" value="1-ACYL-SN-GLYCEROL-3-PHOSPHATE ACYLTRANSFERASE"/>
    <property type="match status" value="1"/>
</dbReference>
<accession>A0A2P8CPM4</accession>
<keyword evidence="1 5" id="KW-0808">Transferase</keyword>
<evidence type="ECO:0000313" key="5">
    <source>
        <dbReference type="EMBL" id="PSK86909.1"/>
    </source>
</evidence>
<sequence>MRDMRTEGHQDPPRGRGGARGDAMIGARVRRALWRAVLRSTGGFRVEGGIPDGPCVVVANHSSHADTVALLAALPARSRPKAAAAADYWFGAPLREWAGRSLVGVFPVRRGGGGSADLLSAADLLGAGHAVIVYPEGTRSRDGAVGRFHSGAARLAAQAGVPLVPAAITGTRTLLPVGGGLRRSPVAVRFGTPADGIEQSRRQITAALGTAAGRGRRDVRHHSGPHPAGAEPAPRHAPPRRARVPAQAKTAIPTSTPTHG</sequence>
<dbReference type="AlphaFoldDB" id="A0A2P8CPM4"/>
<protein>
    <submittedName>
        <fullName evidence="5">1-acyl-sn-glycerol-3-phosphate acyltransferase</fullName>
    </submittedName>
</protein>
<dbReference type="EMBL" id="PYGA01000033">
    <property type="protein sequence ID" value="PSK86909.1"/>
    <property type="molecule type" value="Genomic_DNA"/>
</dbReference>
<evidence type="ECO:0000256" key="2">
    <source>
        <dbReference type="ARBA" id="ARBA00023315"/>
    </source>
</evidence>
<gene>
    <name evidence="5" type="ORF">CLV63_13326</name>
</gene>
<dbReference type="InterPro" id="IPR002123">
    <property type="entry name" value="Plipid/glycerol_acylTrfase"/>
</dbReference>